<feature type="zinc finger region" description="C3H1-type" evidence="4">
    <location>
        <begin position="222"/>
        <end position="250"/>
    </location>
</feature>
<dbReference type="GO" id="GO:0005634">
    <property type="term" value="C:nucleus"/>
    <property type="evidence" value="ECO:0007669"/>
    <property type="project" value="TreeGrafter"/>
</dbReference>
<evidence type="ECO:0000313" key="7">
    <source>
        <dbReference type="EMBL" id="CEP63635.1"/>
    </source>
</evidence>
<accession>A0A0C7MUW2</accession>
<organism evidence="7 8">
    <name type="scientific">Lachancea lanzarotensis</name>
    <dbReference type="NCBI Taxonomy" id="1245769"/>
    <lineage>
        <taxon>Eukaryota</taxon>
        <taxon>Fungi</taxon>
        <taxon>Dikarya</taxon>
        <taxon>Ascomycota</taxon>
        <taxon>Saccharomycotina</taxon>
        <taxon>Saccharomycetes</taxon>
        <taxon>Saccharomycetales</taxon>
        <taxon>Saccharomycetaceae</taxon>
        <taxon>Lachancea</taxon>
    </lineage>
</organism>
<keyword evidence="3 4" id="KW-0862">Zinc</keyword>
<dbReference type="Pfam" id="PF18044">
    <property type="entry name" value="zf-CCCH_4"/>
    <property type="match status" value="1"/>
</dbReference>
<dbReference type="STRING" id="1245769.A0A0C7MUW2"/>
<sequence length="451" mass="51702">MGDDLTQKELLEKLENLNHEITEYFDLNVEKAKKRFKLVRYGTKLVVVDRIAEKKVAIDNWRQKLRTNYGIAESRFRKIWEALQNNMELDLCAVRDSLGNLRIFQVQKLGVLLENVSLSRNEIKAIDQNFNEFKSKTLQELNVSEESYRDYMNWLRSLCGDWSDVFEQLPKIEWNSCKYQWVGNAYRLSVIPRNINNYAVYCKFYARLGVCTNSNCRFVHDPRTISICKDFLTTGRCNYGDNCRLTHGTGNEYVLPDCPEFAAGDCKFESGAEQSSHDKHTHCQYIHTKARSYGYPICRQFAHIGFCYRGLACPFPHAMECPDASYTSRCFLAHCKYAHSGQNRACLALTKIPLENYLLPPLRKKDPRTTSTTAPAWYGLRPAGVQIQTGVSVLKSDEIFKNGSEDPSHMRLTLESSEDDADGHTSSSNTSETSQYSSDDSDDMNADFIKL</sequence>
<dbReference type="Proteomes" id="UP000054304">
    <property type="component" value="Unassembled WGS sequence"/>
</dbReference>
<dbReference type="InterPro" id="IPR036855">
    <property type="entry name" value="Znf_CCCH_sf"/>
</dbReference>
<gene>
    <name evidence="7" type="ORF">LALA0_S08e07140g</name>
</gene>
<keyword evidence="2 4" id="KW-0863">Zinc-finger</keyword>
<dbReference type="SUPFAM" id="SSF90229">
    <property type="entry name" value="CCCH zinc finger"/>
    <property type="match status" value="2"/>
</dbReference>
<dbReference type="OrthoDB" id="410307at2759"/>
<dbReference type="InterPro" id="IPR000571">
    <property type="entry name" value="Znf_CCCH"/>
</dbReference>
<evidence type="ECO:0000313" key="8">
    <source>
        <dbReference type="Proteomes" id="UP000054304"/>
    </source>
</evidence>
<keyword evidence="1 4" id="KW-0479">Metal-binding</keyword>
<dbReference type="InterPro" id="IPR041367">
    <property type="entry name" value="Znf-CCCH_4"/>
</dbReference>
<dbReference type="AlphaFoldDB" id="A0A0C7MUW2"/>
<dbReference type="PROSITE" id="PS50103">
    <property type="entry name" value="ZF_C3H1"/>
    <property type="match status" value="3"/>
</dbReference>
<dbReference type="HOGENOM" id="CLU_615494_0_0_1"/>
<evidence type="ECO:0000256" key="4">
    <source>
        <dbReference type="PROSITE-ProRule" id="PRU00723"/>
    </source>
</evidence>
<proteinExistence type="predicted"/>
<dbReference type="PANTHER" id="PTHR46156:SF1">
    <property type="entry name" value="ZINC FINGER CCCH DOMAIN-CONTAINING PROTEIN 3"/>
    <property type="match status" value="1"/>
</dbReference>
<dbReference type="GO" id="GO:0008270">
    <property type="term" value="F:zinc ion binding"/>
    <property type="evidence" value="ECO:0007669"/>
    <property type="project" value="UniProtKB-KW"/>
</dbReference>
<dbReference type="RefSeq" id="XP_022629848.1">
    <property type="nucleotide sequence ID" value="XM_022771249.1"/>
</dbReference>
<reference evidence="7 8" key="1">
    <citation type="submission" date="2014-12" db="EMBL/GenBank/DDBJ databases">
        <authorList>
            <person name="Neuveglise Cecile"/>
        </authorList>
    </citation>
    <scope>NUCLEOTIDE SEQUENCE [LARGE SCALE GENOMIC DNA]</scope>
    <source>
        <strain evidence="7 8">CBS 12615</strain>
    </source>
</reference>
<evidence type="ECO:0000256" key="5">
    <source>
        <dbReference type="SAM" id="MobiDB-lite"/>
    </source>
</evidence>
<dbReference type="Gene3D" id="6.10.250.3220">
    <property type="match status" value="2"/>
</dbReference>
<evidence type="ECO:0000256" key="2">
    <source>
        <dbReference type="ARBA" id="ARBA00022771"/>
    </source>
</evidence>
<dbReference type="GeneID" id="34687152"/>
<evidence type="ECO:0000256" key="3">
    <source>
        <dbReference type="ARBA" id="ARBA00022833"/>
    </source>
</evidence>
<dbReference type="PANTHER" id="PTHR46156">
    <property type="entry name" value="CCCH ZINGC FINGER"/>
    <property type="match status" value="1"/>
</dbReference>
<dbReference type="EMBL" id="LN736367">
    <property type="protein sequence ID" value="CEP63635.1"/>
    <property type="molecule type" value="Genomic_DNA"/>
</dbReference>
<name>A0A0C7MUW2_9SACH</name>
<evidence type="ECO:0000256" key="1">
    <source>
        <dbReference type="ARBA" id="ARBA00022723"/>
    </source>
</evidence>
<dbReference type="SMART" id="SM00356">
    <property type="entry name" value="ZnF_C3H1"/>
    <property type="match status" value="4"/>
</dbReference>
<keyword evidence="8" id="KW-1185">Reference proteome</keyword>
<protein>
    <submittedName>
        <fullName evidence="7">LALA0S08e07140g1_1</fullName>
    </submittedName>
</protein>
<feature type="zinc finger region" description="C3H1-type" evidence="4">
    <location>
        <begin position="292"/>
        <end position="320"/>
    </location>
</feature>
<feature type="zinc finger region" description="C3H1-type" evidence="4">
    <location>
        <begin position="196"/>
        <end position="221"/>
    </location>
</feature>
<feature type="domain" description="C3H1-type" evidence="6">
    <location>
        <begin position="222"/>
        <end position="250"/>
    </location>
</feature>
<feature type="compositionally biased region" description="Low complexity" evidence="5">
    <location>
        <begin position="425"/>
        <end position="438"/>
    </location>
</feature>
<feature type="region of interest" description="Disordered" evidence="5">
    <location>
        <begin position="402"/>
        <end position="451"/>
    </location>
</feature>
<evidence type="ECO:0000259" key="6">
    <source>
        <dbReference type="PROSITE" id="PS50103"/>
    </source>
</evidence>
<feature type="domain" description="C3H1-type" evidence="6">
    <location>
        <begin position="196"/>
        <end position="221"/>
    </location>
</feature>
<feature type="domain" description="C3H1-type" evidence="6">
    <location>
        <begin position="292"/>
        <end position="320"/>
    </location>
</feature>